<reference evidence="1" key="1">
    <citation type="submission" date="2018-05" db="EMBL/GenBank/DDBJ databases">
        <authorList>
            <person name="Lanie J.A."/>
            <person name="Ng W.-L."/>
            <person name="Kazmierczak K.M."/>
            <person name="Andrzejewski T.M."/>
            <person name="Davidsen T.M."/>
            <person name="Wayne K.J."/>
            <person name="Tettelin H."/>
            <person name="Glass J.I."/>
            <person name="Rusch D."/>
            <person name="Podicherti R."/>
            <person name="Tsui H.-C.T."/>
            <person name="Winkler M.E."/>
        </authorList>
    </citation>
    <scope>NUCLEOTIDE SEQUENCE</scope>
</reference>
<protein>
    <submittedName>
        <fullName evidence="1">Uncharacterized protein</fullName>
    </submittedName>
</protein>
<sequence>MGGEKCLDNHQGFCYAMGIDKQLEGVTNMPQPLLFHLLSSWRCFQSVVSAVNRNEANDSAHLPAYP</sequence>
<evidence type="ECO:0000313" key="1">
    <source>
        <dbReference type="EMBL" id="SVC23268.1"/>
    </source>
</evidence>
<name>A0A382KFV2_9ZZZZ</name>
<proteinExistence type="predicted"/>
<organism evidence="1">
    <name type="scientific">marine metagenome</name>
    <dbReference type="NCBI Taxonomy" id="408172"/>
    <lineage>
        <taxon>unclassified sequences</taxon>
        <taxon>metagenomes</taxon>
        <taxon>ecological metagenomes</taxon>
    </lineage>
</organism>
<dbReference type="EMBL" id="UINC01080382">
    <property type="protein sequence ID" value="SVC23268.1"/>
    <property type="molecule type" value="Genomic_DNA"/>
</dbReference>
<dbReference type="AlphaFoldDB" id="A0A382KFV2"/>
<gene>
    <name evidence="1" type="ORF">METZ01_LOCUS276122</name>
</gene>
<accession>A0A382KFV2</accession>